<dbReference type="Proteomes" id="UP000641803">
    <property type="component" value="Unassembled WGS sequence"/>
</dbReference>
<evidence type="ECO:0000256" key="1">
    <source>
        <dbReference type="ARBA" id="ARBA00004651"/>
    </source>
</evidence>
<feature type="transmembrane region" description="Helical" evidence="8">
    <location>
        <begin position="33"/>
        <end position="50"/>
    </location>
</feature>
<dbReference type="PANTHER" id="PTHR30561">
    <property type="entry name" value="SMR FAMILY PROTON-DEPENDENT DRUG EFFLUX TRANSPORTER SUGE"/>
    <property type="match status" value="1"/>
</dbReference>
<keyword evidence="4 7" id="KW-0812">Transmembrane</keyword>
<sequence length="125" mass="12492">MPWIVLLVSAVFEAVWATALGKSDGFSQLVPSIIFFVALAISMGGLGWAVKHIPIGTAYAVWVGIGAALTVSYAILTGDESASVGKVVFIAGIIAAVVGLKLVPHGPGKGSADIEGAEGSSTGAP</sequence>
<dbReference type="InterPro" id="IPR037185">
    <property type="entry name" value="EmrE-like"/>
</dbReference>
<reference evidence="9 10" key="1">
    <citation type="submission" date="2020-08" db="EMBL/GenBank/DDBJ databases">
        <title>A Genomic Blueprint of the Chicken Gut Microbiome.</title>
        <authorList>
            <person name="Gilroy R."/>
            <person name="Ravi A."/>
            <person name="Getino M."/>
            <person name="Pursley I."/>
            <person name="Horton D.L."/>
            <person name="Alikhan N.-F."/>
            <person name="Baker D."/>
            <person name="Gharbi K."/>
            <person name="Hall N."/>
            <person name="Watson M."/>
            <person name="Adriaenssens E.M."/>
            <person name="Foster-Nyarko E."/>
            <person name="Jarju S."/>
            <person name="Secka A."/>
            <person name="Antonio M."/>
            <person name="Oren A."/>
            <person name="Chaudhuri R."/>
            <person name="La Ragione R.M."/>
            <person name="Hildebrand F."/>
            <person name="Pallen M.J."/>
        </authorList>
    </citation>
    <scope>NUCLEOTIDE SEQUENCE [LARGE SCALE GENOMIC DNA]</scope>
    <source>
        <strain evidence="9 10">Sa4CUA1</strain>
    </source>
</reference>
<evidence type="ECO:0000256" key="8">
    <source>
        <dbReference type="SAM" id="Phobius"/>
    </source>
</evidence>
<evidence type="ECO:0000256" key="4">
    <source>
        <dbReference type="ARBA" id="ARBA00022692"/>
    </source>
</evidence>
<dbReference type="RefSeq" id="WP_191794369.1">
    <property type="nucleotide sequence ID" value="NZ_JACSQQ010000002.1"/>
</dbReference>
<dbReference type="InterPro" id="IPR045324">
    <property type="entry name" value="Small_multidrug_res"/>
</dbReference>
<dbReference type="Gene3D" id="1.10.3730.20">
    <property type="match status" value="1"/>
</dbReference>
<comment type="subcellular location">
    <subcellularLocation>
        <location evidence="1 7">Cell membrane</location>
        <topology evidence="1 7">Multi-pass membrane protein</topology>
    </subcellularLocation>
</comment>
<evidence type="ECO:0000256" key="2">
    <source>
        <dbReference type="ARBA" id="ARBA00022448"/>
    </source>
</evidence>
<proteinExistence type="inferred from homology"/>
<comment type="similarity">
    <text evidence="7">Belongs to the drug/metabolite transporter (DMT) superfamily. Small multidrug resistance (SMR) (TC 2.A.7.1) family.</text>
</comment>
<dbReference type="SUPFAM" id="SSF103481">
    <property type="entry name" value="Multidrug resistance efflux transporter EmrE"/>
    <property type="match status" value="1"/>
</dbReference>
<evidence type="ECO:0000256" key="7">
    <source>
        <dbReference type="RuleBase" id="RU003942"/>
    </source>
</evidence>
<feature type="transmembrane region" description="Helical" evidence="8">
    <location>
        <begin position="82"/>
        <end position="103"/>
    </location>
</feature>
<evidence type="ECO:0000313" key="10">
    <source>
        <dbReference type="Proteomes" id="UP000641803"/>
    </source>
</evidence>
<evidence type="ECO:0000256" key="5">
    <source>
        <dbReference type="ARBA" id="ARBA00022989"/>
    </source>
</evidence>
<organism evidence="9 10">
    <name type="scientific">Oerskovia rustica</name>
    <dbReference type="NCBI Taxonomy" id="2762237"/>
    <lineage>
        <taxon>Bacteria</taxon>
        <taxon>Bacillati</taxon>
        <taxon>Actinomycetota</taxon>
        <taxon>Actinomycetes</taxon>
        <taxon>Micrococcales</taxon>
        <taxon>Cellulomonadaceae</taxon>
        <taxon>Oerskovia</taxon>
    </lineage>
</organism>
<feature type="transmembrane region" description="Helical" evidence="8">
    <location>
        <begin position="57"/>
        <end position="76"/>
    </location>
</feature>
<evidence type="ECO:0000256" key="6">
    <source>
        <dbReference type="ARBA" id="ARBA00023136"/>
    </source>
</evidence>
<evidence type="ECO:0000313" key="9">
    <source>
        <dbReference type="EMBL" id="MBD7949128.1"/>
    </source>
</evidence>
<dbReference type="EMBL" id="JACSQQ010000002">
    <property type="protein sequence ID" value="MBD7949128.1"/>
    <property type="molecule type" value="Genomic_DNA"/>
</dbReference>
<protein>
    <submittedName>
        <fullName evidence="9">Multidrug efflux SMR transporter</fullName>
    </submittedName>
</protein>
<keyword evidence="6 8" id="KW-0472">Membrane</keyword>
<keyword evidence="3" id="KW-1003">Cell membrane</keyword>
<dbReference type="InterPro" id="IPR000390">
    <property type="entry name" value="Small_drug/metabolite_transptr"/>
</dbReference>
<dbReference type="PANTHER" id="PTHR30561:SF0">
    <property type="entry name" value="GUANIDINIUM EXPORTER"/>
    <property type="match status" value="1"/>
</dbReference>
<evidence type="ECO:0000256" key="3">
    <source>
        <dbReference type="ARBA" id="ARBA00022475"/>
    </source>
</evidence>
<keyword evidence="2" id="KW-0813">Transport</keyword>
<dbReference type="Pfam" id="PF00893">
    <property type="entry name" value="Multi_Drug_Res"/>
    <property type="match status" value="1"/>
</dbReference>
<accession>A0ABR8RMV9</accession>
<gene>
    <name evidence="9" type="ORF">H9652_01745</name>
</gene>
<name>A0ABR8RMV9_9CELL</name>
<keyword evidence="10" id="KW-1185">Reference proteome</keyword>
<comment type="caution">
    <text evidence="9">The sequence shown here is derived from an EMBL/GenBank/DDBJ whole genome shotgun (WGS) entry which is preliminary data.</text>
</comment>
<keyword evidence="5 8" id="KW-1133">Transmembrane helix</keyword>